<dbReference type="PANTHER" id="PTHR16155">
    <property type="entry name" value="DED DOMAIN-CONTAINING PROTEIN"/>
    <property type="match status" value="1"/>
</dbReference>
<organism evidence="2 3">
    <name type="scientific">Streptomyces spongiicola</name>
    <dbReference type="NCBI Taxonomy" id="1690221"/>
    <lineage>
        <taxon>Bacteria</taxon>
        <taxon>Bacillati</taxon>
        <taxon>Actinomycetota</taxon>
        <taxon>Actinomycetes</taxon>
        <taxon>Kitasatosporales</taxon>
        <taxon>Streptomycetaceae</taxon>
        <taxon>Streptomyces</taxon>
    </lineage>
</organism>
<reference evidence="2 3" key="1">
    <citation type="submission" date="2018-05" db="EMBL/GenBank/DDBJ databases">
        <title>Complete genome sequence of the Type Strain of Streptomyces spongiicola HNM0071, the producer of staurosporine.</title>
        <authorList>
            <person name="Zhou S."/>
            <person name="Huang X."/>
        </authorList>
    </citation>
    <scope>NUCLEOTIDE SEQUENCE [LARGE SCALE GENOMIC DNA]</scope>
    <source>
        <strain evidence="2 3">HNM0071</strain>
    </source>
</reference>
<dbReference type="Gene3D" id="1.25.40.10">
    <property type="entry name" value="Tetratricopeptide repeat domain"/>
    <property type="match status" value="1"/>
</dbReference>
<evidence type="ECO:0000313" key="2">
    <source>
        <dbReference type="EMBL" id="AWK11708.1"/>
    </source>
</evidence>
<dbReference type="Proteomes" id="UP000245051">
    <property type="component" value="Chromosome"/>
</dbReference>
<feature type="compositionally biased region" description="Basic and acidic residues" evidence="1">
    <location>
        <begin position="1527"/>
        <end position="1537"/>
    </location>
</feature>
<name>A0ABN5KYY4_9ACTN</name>
<evidence type="ECO:0000313" key="3">
    <source>
        <dbReference type="Proteomes" id="UP000245051"/>
    </source>
</evidence>
<keyword evidence="3" id="KW-1185">Reference proteome</keyword>
<sequence>MTRLFEQDGTGTVDEEEVKRRERVAQIVERELGTPVKITYLDDFADGFTAARVTRCDLMTEGRARLEGQYILKVSDDPNDRQSEAHRLFTERLVPFADRRVPPLELSGHDEQLRVDIYKVAGETRGVRPARVATTAVSIDALSEVSRELLEAQFGNYAGGRPMTVRQTLESWMGAGFFAGQKGEALHEARRLAEIAGPTFAFSTQMLPDPVSVLEQDNELSDETEFVMLGYNHGDLHTRNILLDGASAEDVAYWLIDIAWDGDAPLLYDHAYLETATLLVGQQLLRQQLPLEILQDCDLRDPRRAGPLAWEGNVRLVESIRRGKDEAIEAFQPARKESLRHQYLVARLGAALNYAAKRRSPAEQRVTAYRLAGWATHRLLTEYHPELLARVLADAHQPQTSAPGSAVATVGAKAAAEEMAEQVKPFIADTQNGFDRFLVVENGVTHEDLARLPDHRWSVIIDLNPDSETTGLAHGFDSETAEHQIVVSGRHGAPAPGRNTVSWLMAGGRERLGEQAPPDFRSWRFIYQDLVREVLERHSRNSVNRVAAVMCLTAGDEPDRRAERVLEFIDDLYEPPVQVLRASPGDGRFEALLSVFADTGALTRPERLATLPGAKGPIRFSRPWLAELEADLVVLHSQILDEELHDQAVDAFWRGRPANWLDLDAGQDVPRTLQPSLQAAIADVLGRQSSASFELFHAPGAGGTTLARRIAWDLHREHPVLLLRHYSPDTVERVDSVYRRTERSLVLVAESADVGQSEREDLYRKLHERNTPVVVLWVTRSNDPAPDERGRHSSNVMYRLAEPMTREEARGFRNSFGPRARTPRAKAAVETLVPYDVPDQQVTPFYFGLCAFETEFSGTARYVESHVNQFTEEQRRVAAYLALVSRYGQIGLPYSLVRRWITGEWGGHAASIAEYTADLESVLGADLRHLVVEDNRQLRILHPSIADTLLEVLLEARTGDARWPSRLANTAIEFIGQLVGHLGSANVGTRAILDNLFIRRDRLGSGTHQFAELIRAFGTGQQPGREQAYRIFQELTRRCSEEPHYWLHLARYHLDFKKHEDGQAEKFINRAIELSNEQDHVQFHALGMLHRDWVYAGLRQFSTGTGREAAVIEHVRVRYDAALSVFGRARKLKPEDEHNYVSAIQMIVRVLNKLVVVSTHKSLVHLLTAGGDAGSWADEQLGVALSLLDECESVRPDSADSPYLQRCREDIEIAHGEIETMVRAWRDVIVNSRSRSGLALVLARRFLQEQGGDWKDTPTEVFQTVVEFFDAAFEDRGDLADHDVELWFRCYRRLPEYDDLAALERLSIIAGSRTSPVCSYYLYVVHFLRWLNQEEYSQDEAQRRCGEAAQLNPGRSRRWNYEWVAKGVSGGHAAARLANFRELGDYRPASRDWQLSEQVCQRVRGVVRQIEGQRSGQVAVEDGGMKAFFVPREDFTNFAHHGKVVEFDLGFAHDGLRAWRVELAQEQKLFRNGGVRLPEVAVPPVPLPSQVGSARAAGQVGSTGRVPRPSQTSSPVPRPRPLVPTPEVHREARRLAEADGPEAAGRFVIDHLLTTATGGLDVTSFQVGKALTDTLGKEPYRQLRGGSSLGALVERLGFAVRPTLNGQFVVEPATTG</sequence>
<dbReference type="EMBL" id="CP029254">
    <property type="protein sequence ID" value="AWK11708.1"/>
    <property type="molecule type" value="Genomic_DNA"/>
</dbReference>
<feature type="region of interest" description="Disordered" evidence="1">
    <location>
        <begin position="1488"/>
        <end position="1539"/>
    </location>
</feature>
<proteinExistence type="predicted"/>
<accession>A0ABN5KYY4</accession>
<gene>
    <name evidence="2" type="ORF">DDQ41_25485</name>
</gene>
<evidence type="ECO:0008006" key="4">
    <source>
        <dbReference type="Google" id="ProtNLM"/>
    </source>
</evidence>
<dbReference type="InterPro" id="IPR011990">
    <property type="entry name" value="TPR-like_helical_dom_sf"/>
</dbReference>
<dbReference type="RefSeq" id="WP_109296545.1">
    <property type="nucleotide sequence ID" value="NZ_CP029254.1"/>
</dbReference>
<evidence type="ECO:0000256" key="1">
    <source>
        <dbReference type="SAM" id="MobiDB-lite"/>
    </source>
</evidence>
<protein>
    <recommendedName>
        <fullName evidence="4">Aminoglycoside phosphotransferase domain-containing protein</fullName>
    </recommendedName>
</protein>
<dbReference type="PANTHER" id="PTHR16155:SF19">
    <property type="entry name" value="DED DOMAIN-CONTAINING PROTEIN"/>
    <property type="match status" value="1"/>
</dbReference>